<evidence type="ECO:0000313" key="3">
    <source>
        <dbReference type="Proteomes" id="UP000184488"/>
    </source>
</evidence>
<protein>
    <recommendedName>
        <fullName evidence="4">DUF4412 domain-containing protein</fullName>
    </recommendedName>
</protein>
<dbReference type="RefSeq" id="WP_143161833.1">
    <property type="nucleotide sequence ID" value="NZ_FQZI01000001.1"/>
</dbReference>
<evidence type="ECO:0000313" key="2">
    <source>
        <dbReference type="EMBL" id="SHI33138.1"/>
    </source>
</evidence>
<proteinExistence type="predicted"/>
<organism evidence="2 3">
    <name type="scientific">Flavobacterium terrae</name>
    <dbReference type="NCBI Taxonomy" id="415425"/>
    <lineage>
        <taxon>Bacteria</taxon>
        <taxon>Pseudomonadati</taxon>
        <taxon>Bacteroidota</taxon>
        <taxon>Flavobacteriia</taxon>
        <taxon>Flavobacteriales</taxon>
        <taxon>Flavobacteriaceae</taxon>
        <taxon>Flavobacterium</taxon>
    </lineage>
</organism>
<dbReference type="OrthoDB" id="1524221at2"/>
<feature type="chain" id="PRO_5013133164" description="DUF4412 domain-containing protein" evidence="1">
    <location>
        <begin position="27"/>
        <end position="246"/>
    </location>
</feature>
<evidence type="ECO:0008006" key="4">
    <source>
        <dbReference type="Google" id="ProtNLM"/>
    </source>
</evidence>
<sequence>MIHKMKSPKTIFIAFLSLFMSNYIVAQQPTEAQKKAMQNAMMYGKNKVDASSIPSKYDFSWKYTLIMKTSSGKEMNIDYFLQPNASYYGANMNQKGSEMFMIMDTKSRLMVNSFNKSGKKIAMASKIPDNIDSSTSANTKKYTYKKLPNKTFLGFSCKGLEATSSDSKIIIYYTDEAKVGFSEMFKSQQNNSLPAAIKDIFKPGQKALTMFMDYTDLKEKSKNMTMTCTSLKQQSHTFNKSDYQFM</sequence>
<accession>A0A1M6A9K3</accession>
<evidence type="ECO:0000256" key="1">
    <source>
        <dbReference type="SAM" id="SignalP"/>
    </source>
</evidence>
<reference evidence="3" key="1">
    <citation type="submission" date="2016-11" db="EMBL/GenBank/DDBJ databases">
        <authorList>
            <person name="Varghese N."/>
            <person name="Submissions S."/>
        </authorList>
    </citation>
    <scope>NUCLEOTIDE SEQUENCE [LARGE SCALE GENOMIC DNA]</scope>
    <source>
        <strain evidence="3">DSM 18829</strain>
    </source>
</reference>
<name>A0A1M6A9K3_9FLAO</name>
<keyword evidence="1" id="KW-0732">Signal</keyword>
<dbReference type="AlphaFoldDB" id="A0A1M6A9K3"/>
<feature type="signal peptide" evidence="1">
    <location>
        <begin position="1"/>
        <end position="26"/>
    </location>
</feature>
<dbReference type="EMBL" id="FQZI01000001">
    <property type="protein sequence ID" value="SHI33138.1"/>
    <property type="molecule type" value="Genomic_DNA"/>
</dbReference>
<dbReference type="Proteomes" id="UP000184488">
    <property type="component" value="Unassembled WGS sequence"/>
</dbReference>
<keyword evidence="3" id="KW-1185">Reference proteome</keyword>
<dbReference type="STRING" id="415425.SAMN05444363_0091"/>
<gene>
    <name evidence="2" type="ORF">SAMN05444363_0091</name>
</gene>